<dbReference type="InterPro" id="IPR036895">
    <property type="entry name" value="Uracil-DNA_glycosylase-like_sf"/>
</dbReference>
<accession>A0A6I3KMW1</accession>
<dbReference type="RefSeq" id="WP_154740298.1">
    <property type="nucleotide sequence ID" value="NZ_WMBQ01000002.1"/>
</dbReference>
<comment type="caution">
    <text evidence="5">The sequence shown here is derived from an EMBL/GenBank/DDBJ whole genome shotgun (WGS) entry which is preliminary data.</text>
</comment>
<dbReference type="GO" id="GO:0008263">
    <property type="term" value="F:pyrimidine-specific mismatch base pair DNA N-glycosylase activity"/>
    <property type="evidence" value="ECO:0007669"/>
    <property type="project" value="TreeGrafter"/>
</dbReference>
<protein>
    <submittedName>
        <fullName evidence="5">Mismatch-specific DNA-glycosylase</fullName>
    </submittedName>
</protein>
<keyword evidence="6" id="KW-1185">Reference proteome</keyword>
<dbReference type="Proteomes" id="UP000440694">
    <property type="component" value="Unassembled WGS sequence"/>
</dbReference>
<dbReference type="AlphaFoldDB" id="A0A6I3KMW1"/>
<dbReference type="EMBL" id="WMBQ01000002">
    <property type="protein sequence ID" value="MTD95799.1"/>
    <property type="molecule type" value="Genomic_DNA"/>
</dbReference>
<dbReference type="SMART" id="SM00987">
    <property type="entry name" value="UreE_C"/>
    <property type="match status" value="1"/>
</dbReference>
<keyword evidence="2" id="KW-0378">Hydrolase</keyword>
<evidence type="ECO:0000259" key="4">
    <source>
        <dbReference type="SMART" id="SM00986"/>
    </source>
</evidence>
<organism evidence="5 6">
    <name type="scientific">Hyphomicrobium album</name>
    <dbReference type="NCBI Taxonomy" id="2665159"/>
    <lineage>
        <taxon>Bacteria</taxon>
        <taxon>Pseudomonadati</taxon>
        <taxon>Pseudomonadota</taxon>
        <taxon>Alphaproteobacteria</taxon>
        <taxon>Hyphomicrobiales</taxon>
        <taxon>Hyphomicrobiaceae</taxon>
        <taxon>Hyphomicrobium</taxon>
    </lineage>
</organism>
<evidence type="ECO:0000256" key="2">
    <source>
        <dbReference type="ARBA" id="ARBA00022801"/>
    </source>
</evidence>
<dbReference type="CDD" id="cd10028">
    <property type="entry name" value="UDG-F2_TDG_MUG"/>
    <property type="match status" value="1"/>
</dbReference>
<dbReference type="Gene3D" id="3.40.470.10">
    <property type="entry name" value="Uracil-DNA glycosylase-like domain"/>
    <property type="match status" value="1"/>
</dbReference>
<keyword evidence="1" id="KW-0227">DNA damage</keyword>
<dbReference type="InterPro" id="IPR015637">
    <property type="entry name" value="MUG/TDG"/>
</dbReference>
<gene>
    <name evidence="5" type="ORF">GIW81_15780</name>
</gene>
<evidence type="ECO:0000256" key="3">
    <source>
        <dbReference type="ARBA" id="ARBA00023204"/>
    </source>
</evidence>
<dbReference type="Pfam" id="PF03167">
    <property type="entry name" value="UDG"/>
    <property type="match status" value="1"/>
</dbReference>
<dbReference type="GO" id="GO:0004844">
    <property type="term" value="F:uracil DNA N-glycosylase activity"/>
    <property type="evidence" value="ECO:0007669"/>
    <property type="project" value="TreeGrafter"/>
</dbReference>
<sequence>MDADLALRIAAPTLPPSDAAAIAHLLPDVLADNLDVVFVGTAAGRRSLARGIYYAGAGNRFWPMLRQVELIPPRFAARDFAELMSIGIGFTDLSKTGCGMDRDVVVTAADIAVFDAKLRACQPRAIAFTGKKAAGLWLRRRTDRIPYGRQKRRPPDFCDAFVLPSPSAAARRYWKVEPWQELADWLRATAPWRF</sequence>
<dbReference type="PANTHER" id="PTHR12159:SF9">
    <property type="entry name" value="G_T MISMATCH-SPECIFIC THYMINE DNA GLYCOSYLASE"/>
    <property type="match status" value="1"/>
</dbReference>
<evidence type="ECO:0000256" key="1">
    <source>
        <dbReference type="ARBA" id="ARBA00022763"/>
    </source>
</evidence>
<dbReference type="PANTHER" id="PTHR12159">
    <property type="entry name" value="G/T AND G/U MISMATCH-SPECIFIC DNA GLYCOSYLASE"/>
    <property type="match status" value="1"/>
</dbReference>
<reference evidence="5 6" key="1">
    <citation type="submission" date="2019-11" db="EMBL/GenBank/DDBJ databases">
        <title>Identification of a novel strain.</title>
        <authorList>
            <person name="Xu Q."/>
            <person name="Wang G."/>
        </authorList>
    </citation>
    <scope>NUCLEOTIDE SEQUENCE [LARGE SCALE GENOMIC DNA]</scope>
    <source>
        <strain evidence="6">xq</strain>
    </source>
</reference>
<name>A0A6I3KMW1_9HYPH</name>
<keyword evidence="3" id="KW-0234">DNA repair</keyword>
<proteinExistence type="predicted"/>
<dbReference type="SMART" id="SM00986">
    <property type="entry name" value="UDG"/>
    <property type="match status" value="1"/>
</dbReference>
<evidence type="ECO:0000313" key="5">
    <source>
        <dbReference type="EMBL" id="MTD95799.1"/>
    </source>
</evidence>
<dbReference type="GO" id="GO:0006285">
    <property type="term" value="P:base-excision repair, AP site formation"/>
    <property type="evidence" value="ECO:0007669"/>
    <property type="project" value="InterPro"/>
</dbReference>
<feature type="domain" description="Uracil-DNA glycosylase-like" evidence="4">
    <location>
        <begin position="27"/>
        <end position="186"/>
    </location>
</feature>
<dbReference type="SUPFAM" id="SSF52141">
    <property type="entry name" value="Uracil-DNA glycosylase-like"/>
    <property type="match status" value="1"/>
</dbReference>
<dbReference type="InterPro" id="IPR005122">
    <property type="entry name" value="Uracil-DNA_glycosylase-like"/>
</dbReference>
<evidence type="ECO:0000313" key="6">
    <source>
        <dbReference type="Proteomes" id="UP000440694"/>
    </source>
</evidence>